<dbReference type="AlphaFoldDB" id="A0AA94LKK3"/>
<organism evidence="1 2">
    <name type="scientific">Prevotella jejuni</name>
    <dbReference type="NCBI Taxonomy" id="1177574"/>
    <lineage>
        <taxon>Bacteria</taxon>
        <taxon>Pseudomonadati</taxon>
        <taxon>Bacteroidota</taxon>
        <taxon>Bacteroidia</taxon>
        <taxon>Bacteroidales</taxon>
        <taxon>Prevotellaceae</taxon>
        <taxon>Prevotella</taxon>
    </lineage>
</organism>
<proteinExistence type="predicted"/>
<protein>
    <submittedName>
        <fullName evidence="1">Uncharacterized protein</fullName>
    </submittedName>
</protein>
<comment type="caution">
    <text evidence="1">The sequence shown here is derived from an EMBL/GenBank/DDBJ whole genome shotgun (WGS) entry which is preliminary data.</text>
</comment>
<dbReference type="EMBL" id="FZNZ01000018">
    <property type="protein sequence ID" value="SNR89930.1"/>
    <property type="molecule type" value="Genomic_DNA"/>
</dbReference>
<gene>
    <name evidence="1" type="ORF">SAMN06265364_1187</name>
</gene>
<evidence type="ECO:0000313" key="2">
    <source>
        <dbReference type="Proteomes" id="UP000198427"/>
    </source>
</evidence>
<sequence>MAVTIYTSDFVFIQLRNYGSTNQLYKTLENKYRRFRFNLLFTN</sequence>
<name>A0AA94LKK3_9BACT</name>
<accession>A0AA94LKK3</accession>
<evidence type="ECO:0000313" key="1">
    <source>
        <dbReference type="EMBL" id="SNR89930.1"/>
    </source>
</evidence>
<dbReference type="Proteomes" id="UP000198427">
    <property type="component" value="Unassembled WGS sequence"/>
</dbReference>
<keyword evidence="2" id="KW-1185">Reference proteome</keyword>
<reference evidence="1 2" key="1">
    <citation type="submission" date="2017-06" db="EMBL/GenBank/DDBJ databases">
        <authorList>
            <person name="Varghese N."/>
            <person name="Submissions S."/>
        </authorList>
    </citation>
    <scope>NUCLEOTIDE SEQUENCE [LARGE SCALE GENOMIC DNA]</scope>
    <source>
        <strain evidence="1 2">DSM 26989</strain>
    </source>
</reference>